<feature type="region of interest" description="Disordered" evidence="1">
    <location>
        <begin position="97"/>
        <end position="129"/>
    </location>
</feature>
<keyword evidence="2" id="KW-0812">Transmembrane</keyword>
<evidence type="ECO:0000313" key="3">
    <source>
        <dbReference type="EMBL" id="MBB2183685.1"/>
    </source>
</evidence>
<sequence>MLHIILMILKIIGILLLSLLGLLLFTLLLILLVPIRYKVALEHGEAFDMEGRASWLLHFIHAKFTHHAGKPHIQIRIFGFLFYDSDKPRKTRAKKKKAFARNASKKRNQTNKNIQEPVTQYADTDSSELPTDRAQQLLSDTADDYDAEKQYHKYEDKSDIIGIDKALNDDDLRKDKKKRKRQPIFRRIIQKLCCLKEKLMAFVRSIKEKLIQFFQSVRNIKNKISLIYEFIQDEINREGFQVTYASLKKLLKHILPRKLQTIVVFGTGDPCSTGQVLGLLSILYSFYGDKIQITPDFEQARLEGKHDARGRIRLATILIIVIKLMLDIRFKRLKKNIQLLKEAL</sequence>
<feature type="compositionally biased region" description="Basic residues" evidence="1">
    <location>
        <begin position="97"/>
        <end position="109"/>
    </location>
</feature>
<reference evidence="3 4" key="1">
    <citation type="submission" date="2020-07" db="EMBL/GenBank/DDBJ databases">
        <title>Characterization and genome sequencing of isolate MD1, a novel member within the family Lachnospiraceae.</title>
        <authorList>
            <person name="Rettenmaier R."/>
            <person name="Di Bello L."/>
            <person name="Zinser C."/>
            <person name="Scheitz K."/>
            <person name="Liebl W."/>
            <person name="Zverlov V."/>
        </authorList>
    </citation>
    <scope>NUCLEOTIDE SEQUENCE [LARGE SCALE GENOMIC DNA]</scope>
    <source>
        <strain evidence="3 4">MD1</strain>
    </source>
</reference>
<feature type="compositionally biased region" description="Polar residues" evidence="1">
    <location>
        <begin position="110"/>
        <end position="129"/>
    </location>
</feature>
<keyword evidence="2" id="KW-1133">Transmembrane helix</keyword>
<evidence type="ECO:0000256" key="2">
    <source>
        <dbReference type="SAM" id="Phobius"/>
    </source>
</evidence>
<keyword evidence="2" id="KW-0472">Membrane</keyword>
<organism evidence="3 4">
    <name type="scientific">Variimorphobacter saccharofermentans</name>
    <dbReference type="NCBI Taxonomy" id="2755051"/>
    <lineage>
        <taxon>Bacteria</taxon>
        <taxon>Bacillati</taxon>
        <taxon>Bacillota</taxon>
        <taxon>Clostridia</taxon>
        <taxon>Lachnospirales</taxon>
        <taxon>Lachnospiraceae</taxon>
        <taxon>Variimorphobacter</taxon>
    </lineage>
</organism>
<dbReference type="Pfam" id="PF11167">
    <property type="entry name" value="DUF2953"/>
    <property type="match status" value="1"/>
</dbReference>
<gene>
    <name evidence="3" type="ORF">H0486_12450</name>
</gene>
<name>A0A839K1A9_9FIRM</name>
<proteinExistence type="predicted"/>
<feature type="transmembrane region" description="Helical" evidence="2">
    <location>
        <begin position="12"/>
        <end position="33"/>
    </location>
</feature>
<comment type="caution">
    <text evidence="3">The sequence shown here is derived from an EMBL/GenBank/DDBJ whole genome shotgun (WGS) entry which is preliminary data.</text>
</comment>
<dbReference type="AlphaFoldDB" id="A0A839K1A9"/>
<evidence type="ECO:0000313" key="4">
    <source>
        <dbReference type="Proteomes" id="UP000574276"/>
    </source>
</evidence>
<dbReference type="RefSeq" id="WP_228353315.1">
    <property type="nucleotide sequence ID" value="NZ_JACEGA010000001.1"/>
</dbReference>
<evidence type="ECO:0000256" key="1">
    <source>
        <dbReference type="SAM" id="MobiDB-lite"/>
    </source>
</evidence>
<accession>A0A839K1A9</accession>
<dbReference type="InterPro" id="IPR021338">
    <property type="entry name" value="DUF2953"/>
</dbReference>
<dbReference type="EMBL" id="JACEGA010000001">
    <property type="protein sequence ID" value="MBB2183685.1"/>
    <property type="molecule type" value="Genomic_DNA"/>
</dbReference>
<protein>
    <submittedName>
        <fullName evidence="3">DUF2953 domain-containing protein</fullName>
    </submittedName>
</protein>
<keyword evidence="4" id="KW-1185">Reference proteome</keyword>
<dbReference type="Proteomes" id="UP000574276">
    <property type="component" value="Unassembled WGS sequence"/>
</dbReference>